<keyword evidence="2" id="KW-0732">Signal</keyword>
<sequence>MSSHQNNFHHFLSCKAITAFLFTLFFCSTTQAVLIDDEEVPLHQVSAQECRLCHMEIYEQWKGSMHANSTALADPIHRAFYKKVIGDPTREGEKMKNGKYPVCLKCHAPNAAQDKKTKLDAMPAYKEGVNCLVCHRLKKFKGTRLSNGKLRLGIDAYEVAESCQGPSGFPTSFSQHAEMAKKAHEGEEEKENPHRQKPYVSDEEADEMILPLESNPEMLKTSAACLGCHDKRANSHGVPLCATGDEYVAGRTHVSCQSCHMPVSNGFANHSMGGGHDAATLRRALFLKLDATKGEKDIKVTVHIRNQQPHKIPTGAPFRNMVLKVTAYDQDGKKLWENFKNHPAKEDPKSYFVYKLLNKEGKPVPPPKATQPGEDTRLNPYERRELSYSIPAKNVAMVRAELYYNLLWPSLKKKLDFLPKHLKESKLMAFSEQHF</sequence>
<dbReference type="Gene3D" id="1.10.1130.10">
    <property type="entry name" value="Flavocytochrome C3, Chain A"/>
    <property type="match status" value="1"/>
</dbReference>
<proteinExistence type="predicted"/>
<feature type="chain" id="PRO_5032470394" evidence="2">
    <location>
        <begin position="33"/>
        <end position="435"/>
    </location>
</feature>
<feature type="compositionally biased region" description="Basic and acidic residues" evidence="1">
    <location>
        <begin position="180"/>
        <end position="194"/>
    </location>
</feature>
<dbReference type="Pfam" id="PF13435">
    <property type="entry name" value="Cytochrome_C554"/>
    <property type="match status" value="1"/>
</dbReference>
<protein>
    <submittedName>
        <fullName evidence="4">Cytochrome c family protein</fullName>
    </submittedName>
</protein>
<evidence type="ECO:0000256" key="1">
    <source>
        <dbReference type="SAM" id="MobiDB-lite"/>
    </source>
</evidence>
<dbReference type="EMBL" id="DRLF01000139">
    <property type="protein sequence ID" value="HEC05939.1"/>
    <property type="molecule type" value="Genomic_DNA"/>
</dbReference>
<dbReference type="InterPro" id="IPR036280">
    <property type="entry name" value="Multihaem_cyt_sf"/>
</dbReference>
<dbReference type="SUPFAM" id="SSF48695">
    <property type="entry name" value="Multiheme cytochromes"/>
    <property type="match status" value="1"/>
</dbReference>
<comment type="caution">
    <text evidence="4">The sequence shown here is derived from an EMBL/GenBank/DDBJ whole genome shotgun (WGS) entry which is preliminary data.</text>
</comment>
<name>A0A831RVX1_9GAMM</name>
<dbReference type="InterPro" id="IPR023155">
    <property type="entry name" value="Cyt_c-552/4"/>
</dbReference>
<dbReference type="Proteomes" id="UP000886339">
    <property type="component" value="Unassembled WGS sequence"/>
</dbReference>
<feature type="signal peptide" evidence="2">
    <location>
        <begin position="1"/>
        <end position="32"/>
    </location>
</feature>
<gene>
    <name evidence="4" type="ORF">ENJ12_03755</name>
</gene>
<dbReference type="AlphaFoldDB" id="A0A831RVX1"/>
<evidence type="ECO:0000256" key="2">
    <source>
        <dbReference type="SAM" id="SignalP"/>
    </source>
</evidence>
<organism evidence="4">
    <name type="scientific">Thiolapillus brandeum</name>
    <dbReference type="NCBI Taxonomy" id="1076588"/>
    <lineage>
        <taxon>Bacteria</taxon>
        <taxon>Pseudomonadati</taxon>
        <taxon>Pseudomonadota</taxon>
        <taxon>Gammaproteobacteria</taxon>
        <taxon>Chromatiales</taxon>
        <taxon>Sedimenticolaceae</taxon>
        <taxon>Thiolapillus</taxon>
    </lineage>
</organism>
<evidence type="ECO:0000313" key="4">
    <source>
        <dbReference type="EMBL" id="HEC05939.1"/>
    </source>
</evidence>
<evidence type="ECO:0000259" key="3">
    <source>
        <dbReference type="Pfam" id="PF13435"/>
    </source>
</evidence>
<feature type="region of interest" description="Disordered" evidence="1">
    <location>
        <begin position="180"/>
        <end position="202"/>
    </location>
</feature>
<feature type="domain" description="Cytochrome c-552/4" evidence="3">
    <location>
        <begin position="49"/>
        <end position="135"/>
    </location>
</feature>
<reference evidence="4" key="1">
    <citation type="journal article" date="2020" name="mSystems">
        <title>Genome- and Community-Level Interaction Insights into Carbon Utilization and Element Cycling Functions of Hydrothermarchaeota in Hydrothermal Sediment.</title>
        <authorList>
            <person name="Zhou Z."/>
            <person name="Liu Y."/>
            <person name="Xu W."/>
            <person name="Pan J."/>
            <person name="Luo Z.H."/>
            <person name="Li M."/>
        </authorList>
    </citation>
    <scope>NUCLEOTIDE SEQUENCE [LARGE SCALE GENOMIC DNA]</scope>
    <source>
        <strain evidence="4">HyVt-458</strain>
    </source>
</reference>
<accession>A0A831RVX1</accession>